<protein>
    <submittedName>
        <fullName evidence="5">Alcohol dehydrogenase</fullName>
    </submittedName>
</protein>
<feature type="region of interest" description="Disordered" evidence="3">
    <location>
        <begin position="1"/>
        <end position="33"/>
    </location>
</feature>
<keyword evidence="2" id="KW-0560">Oxidoreductase</keyword>
<dbReference type="EMBL" id="LFIW01002353">
    <property type="protein sequence ID" value="KZL73243.1"/>
    <property type="molecule type" value="Genomic_DNA"/>
</dbReference>
<gene>
    <name evidence="5" type="ORF">CI238_12284</name>
</gene>
<organism evidence="5 6">
    <name type="scientific">Colletotrichum incanum</name>
    <name type="common">Soybean anthracnose fungus</name>
    <dbReference type="NCBI Taxonomy" id="1573173"/>
    <lineage>
        <taxon>Eukaryota</taxon>
        <taxon>Fungi</taxon>
        <taxon>Dikarya</taxon>
        <taxon>Ascomycota</taxon>
        <taxon>Pezizomycotina</taxon>
        <taxon>Sordariomycetes</taxon>
        <taxon>Hypocreomycetidae</taxon>
        <taxon>Glomerellales</taxon>
        <taxon>Glomerellaceae</taxon>
        <taxon>Colletotrichum</taxon>
        <taxon>Colletotrichum spaethianum species complex</taxon>
    </lineage>
</organism>
<evidence type="ECO:0000313" key="6">
    <source>
        <dbReference type="Proteomes" id="UP000076584"/>
    </source>
</evidence>
<dbReference type="PANTHER" id="PTHR45348">
    <property type="entry name" value="HYPOTHETICAL OXIDOREDUCTASE (EUROFUNG)"/>
    <property type="match status" value="1"/>
</dbReference>
<dbReference type="Gene3D" id="3.40.50.720">
    <property type="entry name" value="NAD(P)-binding Rossmann-like Domain"/>
    <property type="match status" value="1"/>
</dbReference>
<dbReference type="InterPro" id="IPR036291">
    <property type="entry name" value="NAD(P)-bd_dom_sf"/>
</dbReference>
<name>A0A166UCM8_COLIC</name>
<proteinExistence type="inferred from homology"/>
<comment type="similarity">
    <text evidence="1">Belongs to the zinc-containing alcohol dehydrogenase family.</text>
</comment>
<dbReference type="AlphaFoldDB" id="A0A166UCM8"/>
<accession>A0A166UCM8</accession>
<evidence type="ECO:0000256" key="2">
    <source>
        <dbReference type="ARBA" id="ARBA00023002"/>
    </source>
</evidence>
<dbReference type="STRING" id="1573173.A0A166UCM8"/>
<dbReference type="InterPro" id="IPR011032">
    <property type="entry name" value="GroES-like_sf"/>
</dbReference>
<dbReference type="SUPFAM" id="SSF50129">
    <property type="entry name" value="GroES-like"/>
    <property type="match status" value="1"/>
</dbReference>
<evidence type="ECO:0000259" key="4">
    <source>
        <dbReference type="Pfam" id="PF08240"/>
    </source>
</evidence>
<comment type="caution">
    <text evidence="5">The sequence shown here is derived from an EMBL/GenBank/DDBJ whole genome shotgun (WGS) entry which is preliminary data.</text>
</comment>
<dbReference type="InterPro" id="IPR013154">
    <property type="entry name" value="ADH-like_N"/>
</dbReference>
<feature type="domain" description="Alcohol dehydrogenase-like N-terminal" evidence="4">
    <location>
        <begin position="14"/>
        <end position="91"/>
    </location>
</feature>
<evidence type="ECO:0000256" key="3">
    <source>
        <dbReference type="SAM" id="MobiDB-lite"/>
    </source>
</evidence>
<reference evidence="5 6" key="1">
    <citation type="submission" date="2015-06" db="EMBL/GenBank/DDBJ databases">
        <title>Survival trade-offs in plant roots during colonization by closely related pathogenic and mutualistic fungi.</title>
        <authorList>
            <person name="Hacquard S."/>
            <person name="Kracher B."/>
            <person name="Hiruma K."/>
            <person name="Weinman A."/>
            <person name="Muench P."/>
            <person name="Garrido Oter R."/>
            <person name="Ver Loren van Themaat E."/>
            <person name="Dallerey J.-F."/>
            <person name="Damm U."/>
            <person name="Henrissat B."/>
            <person name="Lespinet O."/>
            <person name="Thon M."/>
            <person name="Kemen E."/>
            <person name="McHardy A.C."/>
            <person name="Schulze-Lefert P."/>
            <person name="O'Connell R.J."/>
        </authorList>
    </citation>
    <scope>NUCLEOTIDE SEQUENCE [LARGE SCALE GENOMIC DNA]</scope>
    <source>
        <strain evidence="5 6">MAFF 238704</strain>
    </source>
</reference>
<dbReference type="Gene3D" id="3.90.180.10">
    <property type="entry name" value="Medium-chain alcohol dehydrogenases, catalytic domain"/>
    <property type="match status" value="1"/>
</dbReference>
<sequence length="224" mass="24185">MSLAELTLTPSAQVSANHSGSNPKDWRAPELLPRPLNEGDGLAGIVMEVGAQVYEFKKGDGVAGFYAVSTLGGSDAEYAIAKAHTTFHLPERTSLNLPESWNKSSNEAMYTASLVYGGATAVGAFTIKLARKSGIRPIIAVKGRGAPVVESLLDSDKYDIIINYYRKCDVSVVKEVKSVLGGRKLLYSYEAVSEKSSFENILTVLEPEGKIRYVLPRNSIDKAP</sequence>
<dbReference type="GO" id="GO:0016651">
    <property type="term" value="F:oxidoreductase activity, acting on NAD(P)H"/>
    <property type="evidence" value="ECO:0007669"/>
    <property type="project" value="InterPro"/>
</dbReference>
<dbReference type="InterPro" id="IPR047122">
    <property type="entry name" value="Trans-enoyl_RdTase-like"/>
</dbReference>
<evidence type="ECO:0000256" key="1">
    <source>
        <dbReference type="ARBA" id="ARBA00008072"/>
    </source>
</evidence>
<feature type="compositionally biased region" description="Polar residues" evidence="3">
    <location>
        <begin position="8"/>
        <end position="22"/>
    </location>
</feature>
<keyword evidence="6" id="KW-1185">Reference proteome</keyword>
<dbReference type="Proteomes" id="UP000076584">
    <property type="component" value="Unassembled WGS sequence"/>
</dbReference>
<dbReference type="PANTHER" id="PTHR45348:SF5">
    <property type="entry name" value="OXIDOREDUCTASE, PUTATIVE (AFU_ORTHOLOGUE AFUA_8G01420)-RELATED"/>
    <property type="match status" value="1"/>
</dbReference>
<dbReference type="Pfam" id="PF08240">
    <property type="entry name" value="ADH_N"/>
    <property type="match status" value="1"/>
</dbReference>
<evidence type="ECO:0000313" key="5">
    <source>
        <dbReference type="EMBL" id="KZL73243.1"/>
    </source>
</evidence>
<dbReference type="SUPFAM" id="SSF51735">
    <property type="entry name" value="NAD(P)-binding Rossmann-fold domains"/>
    <property type="match status" value="1"/>
</dbReference>